<reference evidence="1 2" key="1">
    <citation type="submission" date="2017-12" db="EMBL/GenBank/DDBJ databases">
        <title>Hemimetabolous genomes reveal molecular basis of termite eusociality.</title>
        <authorList>
            <person name="Harrison M.C."/>
            <person name="Jongepier E."/>
            <person name="Robertson H.M."/>
            <person name="Arning N."/>
            <person name="Bitard-Feildel T."/>
            <person name="Chao H."/>
            <person name="Childers C.P."/>
            <person name="Dinh H."/>
            <person name="Doddapaneni H."/>
            <person name="Dugan S."/>
            <person name="Gowin J."/>
            <person name="Greiner C."/>
            <person name="Han Y."/>
            <person name="Hu H."/>
            <person name="Hughes D.S.T."/>
            <person name="Huylmans A.-K."/>
            <person name="Kemena C."/>
            <person name="Kremer L.P.M."/>
            <person name="Lee S.L."/>
            <person name="Lopez-Ezquerra A."/>
            <person name="Mallet L."/>
            <person name="Monroy-Kuhn J.M."/>
            <person name="Moser A."/>
            <person name="Murali S.C."/>
            <person name="Muzny D.M."/>
            <person name="Otani S."/>
            <person name="Piulachs M.-D."/>
            <person name="Poelchau M."/>
            <person name="Qu J."/>
            <person name="Schaub F."/>
            <person name="Wada-Katsumata A."/>
            <person name="Worley K.C."/>
            <person name="Xie Q."/>
            <person name="Ylla G."/>
            <person name="Poulsen M."/>
            <person name="Gibbs R.A."/>
            <person name="Schal C."/>
            <person name="Richards S."/>
            <person name="Belles X."/>
            <person name="Korb J."/>
            <person name="Bornberg-Bauer E."/>
        </authorList>
    </citation>
    <scope>NUCLEOTIDE SEQUENCE [LARGE SCALE GENOMIC DNA]</scope>
    <source>
        <tissue evidence="1">Whole body</tissue>
    </source>
</reference>
<dbReference type="AlphaFoldDB" id="A0A2J7RJ13"/>
<dbReference type="EMBL" id="NEVH01003009">
    <property type="protein sequence ID" value="PNF40816.1"/>
    <property type="molecule type" value="Genomic_DNA"/>
</dbReference>
<name>A0A2J7RJ13_9NEOP</name>
<keyword evidence="2" id="KW-1185">Reference proteome</keyword>
<organism evidence="1 2">
    <name type="scientific">Cryptotermes secundus</name>
    <dbReference type="NCBI Taxonomy" id="105785"/>
    <lineage>
        <taxon>Eukaryota</taxon>
        <taxon>Metazoa</taxon>
        <taxon>Ecdysozoa</taxon>
        <taxon>Arthropoda</taxon>
        <taxon>Hexapoda</taxon>
        <taxon>Insecta</taxon>
        <taxon>Pterygota</taxon>
        <taxon>Neoptera</taxon>
        <taxon>Polyneoptera</taxon>
        <taxon>Dictyoptera</taxon>
        <taxon>Blattodea</taxon>
        <taxon>Blattoidea</taxon>
        <taxon>Termitoidae</taxon>
        <taxon>Kalotermitidae</taxon>
        <taxon>Cryptotermitinae</taxon>
        <taxon>Cryptotermes</taxon>
    </lineage>
</organism>
<evidence type="ECO:0000313" key="1">
    <source>
        <dbReference type="EMBL" id="PNF40816.1"/>
    </source>
</evidence>
<dbReference type="InParanoid" id="A0A2J7RJ13"/>
<evidence type="ECO:0000313" key="2">
    <source>
        <dbReference type="Proteomes" id="UP000235965"/>
    </source>
</evidence>
<sequence>MIVLNYREVQGCDNLKKQTLQDKNNLISVMYLWDIWKERQRGIKDKGPTAVILNSGHFH</sequence>
<accession>A0A2J7RJ13</accession>
<proteinExistence type="predicted"/>
<comment type="caution">
    <text evidence="1">The sequence shown here is derived from an EMBL/GenBank/DDBJ whole genome shotgun (WGS) entry which is preliminary data.</text>
</comment>
<gene>
    <name evidence="1" type="ORF">B7P43_G16585</name>
</gene>
<protein>
    <submittedName>
        <fullName evidence="1">Uncharacterized protein</fullName>
    </submittedName>
</protein>
<dbReference type="Proteomes" id="UP000235965">
    <property type="component" value="Unassembled WGS sequence"/>
</dbReference>